<dbReference type="RefSeq" id="WP_394460899.1">
    <property type="nucleotide sequence ID" value="NZ_JBIGHZ010000003.1"/>
</dbReference>
<feature type="domain" description="HupH hydrogenase expression protein C-terminal" evidence="2">
    <location>
        <begin position="54"/>
        <end position="154"/>
    </location>
</feature>
<sequence>MKPFPIPVLALGPGAHSQEESLDYLPMPKDMDTYRPPALPLPEEVASRVAVRGVLRQVLALLAQAARGQGGGQVCLRGLQAADLQLINQLLGEGETSALVRSPEAAAELRVQESVFAGVWRLMRWEQGVSVDDAIEVGAVPAQLYAVAREDAQRPYRAWEGPLPPQVQNAPALVEEIRDRAAHWRPGEPAHVVNLTLLPVSPEDIAYLDHQLGTGRVLLLSRGYGSCRISNTTLPHCWRVVYYNSADTVLLNSVEVVDMPEVALAAPEDLYDAHQRLLDVARYLELA</sequence>
<keyword evidence="4" id="KW-1185">Reference proteome</keyword>
<feature type="domain" description="HupH hydrogenase expression protein C-terminal" evidence="2">
    <location>
        <begin position="167"/>
        <end position="282"/>
    </location>
</feature>
<dbReference type="InterPro" id="IPR006894">
    <property type="entry name" value="HupH_Hydgase_express_prot_C"/>
</dbReference>
<comment type="caution">
    <text evidence="3">The sequence shown here is derived from an EMBL/GenBank/DDBJ whole genome shotgun (WGS) entry which is preliminary data.</text>
</comment>
<evidence type="ECO:0000256" key="1">
    <source>
        <dbReference type="ARBA" id="ARBA00010832"/>
    </source>
</evidence>
<dbReference type="Proteomes" id="UP001606099">
    <property type="component" value="Unassembled WGS sequence"/>
</dbReference>
<evidence type="ECO:0000313" key="4">
    <source>
        <dbReference type="Proteomes" id="UP001606099"/>
    </source>
</evidence>
<dbReference type="Pfam" id="PF04809">
    <property type="entry name" value="HupH_C"/>
    <property type="match status" value="2"/>
</dbReference>
<comment type="similarity">
    <text evidence="1">Belongs to the HupH/HyaF family.</text>
</comment>
<name>A0ABW7FW66_9BURK</name>
<dbReference type="InterPro" id="IPR038527">
    <property type="entry name" value="HupH_C_sf"/>
</dbReference>
<evidence type="ECO:0000259" key="2">
    <source>
        <dbReference type="Pfam" id="PF04809"/>
    </source>
</evidence>
<dbReference type="Gene3D" id="3.30.1370.140">
    <property type="entry name" value="HupH hydrogenase expression protein, C-terminal domain"/>
    <property type="match status" value="2"/>
</dbReference>
<organism evidence="3 4">
    <name type="scientific">Roseateles rivi</name>
    <dbReference type="NCBI Taxonomy" id="3299028"/>
    <lineage>
        <taxon>Bacteria</taxon>
        <taxon>Pseudomonadati</taxon>
        <taxon>Pseudomonadota</taxon>
        <taxon>Betaproteobacteria</taxon>
        <taxon>Burkholderiales</taxon>
        <taxon>Sphaerotilaceae</taxon>
        <taxon>Roseateles</taxon>
    </lineage>
</organism>
<protein>
    <submittedName>
        <fullName evidence="3">Hydrogenase expression/formation protein</fullName>
    </submittedName>
</protein>
<reference evidence="3 4" key="1">
    <citation type="submission" date="2024-08" db="EMBL/GenBank/DDBJ databases">
        <authorList>
            <person name="Lu H."/>
        </authorList>
    </citation>
    <scope>NUCLEOTIDE SEQUENCE [LARGE SCALE GENOMIC DNA]</scope>
    <source>
        <strain evidence="3 4">BYS180W</strain>
    </source>
</reference>
<dbReference type="EMBL" id="JBIGHZ010000003">
    <property type="protein sequence ID" value="MFG6448559.1"/>
    <property type="molecule type" value="Genomic_DNA"/>
</dbReference>
<proteinExistence type="inferred from homology"/>
<evidence type="ECO:0000313" key="3">
    <source>
        <dbReference type="EMBL" id="MFG6448559.1"/>
    </source>
</evidence>
<gene>
    <name evidence="3" type="ORF">ACG0Z6_09950</name>
</gene>
<accession>A0ABW7FW66</accession>